<reference evidence="1" key="1">
    <citation type="submission" date="2019-03" db="EMBL/GenBank/DDBJ databases">
        <title>Candidatus Syntrophosphaera thermopropionivorans: a novel player in syntrophic propionate oxidation during anaerobic digestion.</title>
        <authorList>
            <person name="Dyksma S."/>
        </authorList>
    </citation>
    <scope>NUCLEOTIDE SEQUENCE</scope>
    <source>
        <strain evidence="1">W5</strain>
    </source>
</reference>
<dbReference type="Proteomes" id="UP000294588">
    <property type="component" value="Unassembled WGS sequence"/>
</dbReference>
<evidence type="ECO:0000313" key="1">
    <source>
        <dbReference type="EMBL" id="TDF73395.1"/>
    </source>
</evidence>
<accession>A0AC61QJR6</accession>
<sequence>MKKIVVIALIATMLIGMLVFSACKSKETQEQLPDTTGVDTTQVQVPDTTGMQEPITNPQVQ</sequence>
<dbReference type="EMBL" id="SMOG01000006">
    <property type="protein sequence ID" value="TDF73395.1"/>
    <property type="molecule type" value="Genomic_DNA"/>
</dbReference>
<protein>
    <submittedName>
        <fullName evidence="1">Uncharacterized protein</fullName>
    </submittedName>
</protein>
<keyword evidence="2" id="KW-1185">Reference proteome</keyword>
<gene>
    <name evidence="1" type="ORF">E0946_03280</name>
</gene>
<comment type="caution">
    <text evidence="1">The sequence shown here is derived from an EMBL/GenBank/DDBJ whole genome shotgun (WGS) entry which is preliminary data.</text>
</comment>
<organism evidence="1 2">
    <name type="scientific">Candidatus Syntrophosphaera thermopropionivorans</name>
    <dbReference type="NCBI Taxonomy" id="2593015"/>
    <lineage>
        <taxon>Bacteria</taxon>
        <taxon>Pseudomonadati</taxon>
        <taxon>Candidatus Cloacimonadota</taxon>
        <taxon>Candidatus Cloacimonadia</taxon>
        <taxon>Candidatus Cloacimonadales</taxon>
        <taxon>Candidatus Cloacimonadaceae</taxon>
        <taxon>Candidatus Syntrophosphaera</taxon>
    </lineage>
</organism>
<proteinExistence type="predicted"/>
<evidence type="ECO:0000313" key="2">
    <source>
        <dbReference type="Proteomes" id="UP000294588"/>
    </source>
</evidence>
<name>A0AC61QJR6_9BACT</name>